<dbReference type="PRINTS" id="PR00469">
    <property type="entry name" value="PNDRDTASEII"/>
</dbReference>
<dbReference type="PANTHER" id="PTHR43539">
    <property type="entry name" value="FLAVIN-BINDING MONOOXYGENASE-LIKE PROTEIN (AFU_ORTHOLOGUE AFUA_4G09220)"/>
    <property type="match status" value="1"/>
</dbReference>
<dbReference type="SUPFAM" id="SSF51905">
    <property type="entry name" value="FAD/NAD(P)-binding domain"/>
    <property type="match status" value="2"/>
</dbReference>
<keyword evidence="1" id="KW-0560">Oxidoreductase</keyword>
<dbReference type="RefSeq" id="WP_126693617.1">
    <property type="nucleotide sequence ID" value="NZ_RXOF01000006.1"/>
</dbReference>
<dbReference type="EMBL" id="RXOF01000006">
    <property type="protein sequence ID" value="RTQ49758.1"/>
    <property type="molecule type" value="Genomic_DNA"/>
</dbReference>
<sequence length="368" mass="39464">MPDSLPASAEFRTDTLVIGAGQAGLAAAYYLQRAGVACIVLERAGAVGQQWATRYDSLRLFSPAWASGLPGLPWPGPPRRYPTKDEAADYLRRYAAHFAFDIRLNQPVVRLGGIGGSGFEVLTADGTRYIARRVVVCTGGFAAAKVPAWAATLPPEVQQLHSSVYQRPEQLPGAGPVAVVGSGNSAVQIAAELAATGRPVYVAFDERIKAVPNNMAMWTTMSLLGLFRASRHGLVGGFMHRQPEPVVAGPYYALRRLPTAHFIGRARQVRGAALEGLRATTPPLQAVVWATGFRPDYGWIDLPVLDAQGHPRHHRGLSEVPGLAFLGLPWLDSRGSALMGGVARDAQRVIKQLLTAPATVERKKGNQS</sequence>
<keyword evidence="3" id="KW-1185">Reference proteome</keyword>
<dbReference type="Pfam" id="PF13738">
    <property type="entry name" value="Pyr_redox_3"/>
    <property type="match status" value="1"/>
</dbReference>
<dbReference type="Proteomes" id="UP000282184">
    <property type="component" value="Unassembled WGS sequence"/>
</dbReference>
<dbReference type="GO" id="GO:0004497">
    <property type="term" value="F:monooxygenase activity"/>
    <property type="evidence" value="ECO:0007669"/>
    <property type="project" value="TreeGrafter"/>
</dbReference>
<dbReference type="AlphaFoldDB" id="A0A3S0JH75"/>
<dbReference type="GO" id="GO:0050660">
    <property type="term" value="F:flavin adenine dinucleotide binding"/>
    <property type="evidence" value="ECO:0007669"/>
    <property type="project" value="TreeGrafter"/>
</dbReference>
<protein>
    <submittedName>
        <fullName evidence="2">FAD-dependent oxidoreductase</fullName>
    </submittedName>
</protein>
<dbReference type="InterPro" id="IPR050982">
    <property type="entry name" value="Auxin_biosynth/cation_transpt"/>
</dbReference>
<comment type="caution">
    <text evidence="2">The sequence shown here is derived from an EMBL/GenBank/DDBJ whole genome shotgun (WGS) entry which is preliminary data.</text>
</comment>
<name>A0A3S0JH75_9BACT</name>
<gene>
    <name evidence="2" type="ORF">EJV47_13190</name>
</gene>
<evidence type="ECO:0000256" key="1">
    <source>
        <dbReference type="ARBA" id="ARBA00023002"/>
    </source>
</evidence>
<evidence type="ECO:0000313" key="3">
    <source>
        <dbReference type="Proteomes" id="UP000282184"/>
    </source>
</evidence>
<evidence type="ECO:0000313" key="2">
    <source>
        <dbReference type="EMBL" id="RTQ49758.1"/>
    </source>
</evidence>
<accession>A0A3S0JH75</accession>
<reference evidence="2 3" key="1">
    <citation type="submission" date="2018-12" db="EMBL/GenBank/DDBJ databases">
        <title>Hymenobacter gummosus sp. nov., isolated from a spring.</title>
        <authorList>
            <person name="Nie L."/>
        </authorList>
    </citation>
    <scope>NUCLEOTIDE SEQUENCE [LARGE SCALE GENOMIC DNA]</scope>
    <source>
        <strain evidence="2 3">KCTC 52166</strain>
    </source>
</reference>
<dbReference type="InterPro" id="IPR036188">
    <property type="entry name" value="FAD/NAD-bd_sf"/>
</dbReference>
<organism evidence="2 3">
    <name type="scientific">Hymenobacter gummosus</name>
    <dbReference type="NCBI Taxonomy" id="1776032"/>
    <lineage>
        <taxon>Bacteria</taxon>
        <taxon>Pseudomonadati</taxon>
        <taxon>Bacteroidota</taxon>
        <taxon>Cytophagia</taxon>
        <taxon>Cytophagales</taxon>
        <taxon>Hymenobacteraceae</taxon>
        <taxon>Hymenobacter</taxon>
    </lineage>
</organism>
<proteinExistence type="predicted"/>
<dbReference type="OrthoDB" id="9778740at2"/>
<dbReference type="Gene3D" id="3.50.50.60">
    <property type="entry name" value="FAD/NAD(P)-binding domain"/>
    <property type="match status" value="1"/>
</dbReference>
<dbReference type="PRINTS" id="PR00368">
    <property type="entry name" value="FADPNR"/>
</dbReference>
<dbReference type="PANTHER" id="PTHR43539:SF78">
    <property type="entry name" value="FLAVIN-CONTAINING MONOOXYGENASE"/>
    <property type="match status" value="1"/>
</dbReference>